<dbReference type="EMBL" id="JAWDET010000006">
    <property type="protein sequence ID" value="MDU0240232.1"/>
    <property type="molecule type" value="Genomic_DNA"/>
</dbReference>
<proteinExistence type="predicted"/>
<reference evidence="1" key="1">
    <citation type="submission" date="2021-10" db="EMBL/GenBank/DDBJ databases">
        <title>Collection of gut derived symbiotic bacterial strains cultured from healthy donors.</title>
        <authorList>
            <person name="Lin H."/>
            <person name="Littmann E."/>
            <person name="Kohout C."/>
            <person name="Pamer E.G."/>
        </authorList>
    </citation>
    <scope>NUCLEOTIDE SEQUENCE</scope>
    <source>
        <strain evidence="1">DFI.1.167</strain>
    </source>
</reference>
<dbReference type="Proteomes" id="UP001199363">
    <property type="component" value="Unassembled WGS sequence"/>
</dbReference>
<organism evidence="2 3">
    <name type="scientific">Phocaeicola vulgatus</name>
    <name type="common">Bacteroides vulgatus</name>
    <dbReference type="NCBI Taxonomy" id="821"/>
    <lineage>
        <taxon>Bacteria</taxon>
        <taxon>Pseudomonadati</taxon>
        <taxon>Bacteroidota</taxon>
        <taxon>Bacteroidia</taxon>
        <taxon>Bacteroidales</taxon>
        <taxon>Bacteroidaceae</taxon>
        <taxon>Phocaeicola</taxon>
    </lineage>
</organism>
<name>A0AAE4I5K5_PHOVU</name>
<protein>
    <submittedName>
        <fullName evidence="2">Uncharacterized protein</fullName>
    </submittedName>
</protein>
<comment type="caution">
    <text evidence="2">The sequence shown here is derived from an EMBL/GenBank/DDBJ whole genome shotgun (WGS) entry which is preliminary data.</text>
</comment>
<gene>
    <name evidence="1" type="ORF">LI282_22040</name>
    <name evidence="2" type="ORF">RVH43_06230</name>
</gene>
<dbReference type="RefSeq" id="WP_032953354.1">
    <property type="nucleotide sequence ID" value="NZ_CAXSOO010000061.1"/>
</dbReference>
<evidence type="ECO:0000313" key="1">
    <source>
        <dbReference type="EMBL" id="MCB7283687.1"/>
    </source>
</evidence>
<reference evidence="2" key="2">
    <citation type="submission" date="2023-10" db="EMBL/GenBank/DDBJ databases">
        <title>Genome of Potential pathogenic bacteria in Crohn's disease.</title>
        <authorList>
            <person name="Rodriguez-Palacios A."/>
        </authorList>
    </citation>
    <scope>NUCLEOTIDE SEQUENCE</scope>
    <source>
        <strain evidence="2">CavFT-hAR11</strain>
    </source>
</reference>
<evidence type="ECO:0000313" key="2">
    <source>
        <dbReference type="EMBL" id="MDU0240232.1"/>
    </source>
</evidence>
<sequence>MIVQMVLLSNCVEKQGYYNDGEESIIALICDITWTGGKKEYEDGSSWESIWNFDKDGTYTRANVEIDKDGNKKEGEIRGRWSFATPNFSTLYFGGSHYWDIKELDKTIFSFYDRTGELNDPAASKEYVEFYPYNDGKTNYTTYLIIKKCS</sequence>
<evidence type="ECO:0000313" key="3">
    <source>
        <dbReference type="Proteomes" id="UP001181239"/>
    </source>
</evidence>
<dbReference type="Proteomes" id="UP001181239">
    <property type="component" value="Unassembled WGS sequence"/>
</dbReference>
<dbReference type="EMBL" id="JAJCQG010000136">
    <property type="protein sequence ID" value="MCB7283687.1"/>
    <property type="molecule type" value="Genomic_DNA"/>
</dbReference>
<dbReference type="AlphaFoldDB" id="A0AAE4I5K5"/>
<accession>A0AAE4I5K5</accession>